<keyword evidence="6" id="KW-0067">ATP-binding</keyword>
<dbReference type="OrthoDB" id="448104at2759"/>
<dbReference type="Pfam" id="PF06508">
    <property type="entry name" value="QueC"/>
    <property type="match status" value="1"/>
</dbReference>
<evidence type="ECO:0000256" key="6">
    <source>
        <dbReference type="ARBA" id="ARBA00022840"/>
    </source>
</evidence>
<evidence type="ECO:0000256" key="1">
    <source>
        <dbReference type="ARBA" id="ARBA00005061"/>
    </source>
</evidence>
<evidence type="ECO:0000259" key="10">
    <source>
        <dbReference type="PROSITE" id="PS51186"/>
    </source>
</evidence>
<comment type="similarity">
    <text evidence="7">Belongs to the QueC family.</text>
</comment>
<dbReference type="Pfam" id="PF13302">
    <property type="entry name" value="Acetyltransf_3"/>
    <property type="match status" value="1"/>
</dbReference>
<evidence type="ECO:0000256" key="9">
    <source>
        <dbReference type="ARBA" id="ARBA00047890"/>
    </source>
</evidence>
<dbReference type="GO" id="GO:0005524">
    <property type="term" value="F:ATP binding"/>
    <property type="evidence" value="ECO:0007669"/>
    <property type="project" value="UniProtKB-KW"/>
</dbReference>
<feature type="domain" description="N-acetyltransferase" evidence="10">
    <location>
        <begin position="210"/>
        <end position="372"/>
    </location>
</feature>
<protein>
    <recommendedName>
        <fullName evidence="8">7-cyano-7-deazaguanine synthase</fullName>
        <ecNumber evidence="8">6.3.4.20</ecNumber>
    </recommendedName>
</protein>
<dbReference type="Gene3D" id="3.40.630.30">
    <property type="match status" value="1"/>
</dbReference>
<evidence type="ECO:0000256" key="5">
    <source>
        <dbReference type="ARBA" id="ARBA00022833"/>
    </source>
</evidence>
<keyword evidence="4" id="KW-0547">Nucleotide-binding</keyword>
<comment type="catalytic activity">
    <reaction evidence="9">
        <text>7-carboxy-7-carbaguanine + NH4(+) + 2 ATP = 7-cyano-7-carbaguanine + 2 AMP + 2 diphosphate + 2 H(+)</text>
        <dbReference type="Rhea" id="RHEA:27982"/>
        <dbReference type="ChEBI" id="CHEBI:15378"/>
        <dbReference type="ChEBI" id="CHEBI:28938"/>
        <dbReference type="ChEBI" id="CHEBI:30616"/>
        <dbReference type="ChEBI" id="CHEBI:33019"/>
        <dbReference type="ChEBI" id="CHEBI:45075"/>
        <dbReference type="ChEBI" id="CHEBI:61036"/>
        <dbReference type="ChEBI" id="CHEBI:456215"/>
        <dbReference type="EC" id="6.3.4.20"/>
    </reaction>
</comment>
<dbReference type="PROSITE" id="PS51186">
    <property type="entry name" value="GNAT"/>
    <property type="match status" value="1"/>
</dbReference>
<comment type="caution">
    <text evidence="11">The sequence shown here is derived from an EMBL/GenBank/DDBJ whole genome shotgun (WGS) entry which is preliminary data.</text>
</comment>
<dbReference type="PANTHER" id="PTHR42914:SF1">
    <property type="entry name" value="7-CYANO-7-DEAZAGUANINE SYNTHASE"/>
    <property type="match status" value="1"/>
</dbReference>
<dbReference type="GO" id="GO:0046872">
    <property type="term" value="F:metal ion binding"/>
    <property type="evidence" value="ECO:0007669"/>
    <property type="project" value="UniProtKB-KW"/>
</dbReference>
<dbReference type="PANTHER" id="PTHR42914">
    <property type="entry name" value="7-CYANO-7-DEAZAGUANINE SYNTHASE"/>
    <property type="match status" value="1"/>
</dbReference>
<reference evidence="11" key="1">
    <citation type="submission" date="2022-07" db="EMBL/GenBank/DDBJ databases">
        <authorList>
            <person name="Trinca V."/>
            <person name="Uliana J.V.C."/>
            <person name="Torres T.T."/>
            <person name="Ward R.J."/>
            <person name="Monesi N."/>
        </authorList>
    </citation>
    <scope>NUCLEOTIDE SEQUENCE</scope>
    <source>
        <strain evidence="11">HSMRA1968</strain>
        <tissue evidence="11">Whole embryos</tissue>
    </source>
</reference>
<dbReference type="InterPro" id="IPR016181">
    <property type="entry name" value="Acyl_CoA_acyltransferase"/>
</dbReference>
<keyword evidence="2" id="KW-0436">Ligase</keyword>
<evidence type="ECO:0000256" key="2">
    <source>
        <dbReference type="ARBA" id="ARBA00022598"/>
    </source>
</evidence>
<dbReference type="Proteomes" id="UP001151699">
    <property type="component" value="Chromosome A"/>
</dbReference>
<name>A0A9Q0N7E4_9DIPT</name>
<evidence type="ECO:0000313" key="11">
    <source>
        <dbReference type="EMBL" id="KAJ6645146.1"/>
    </source>
</evidence>
<organism evidence="11 12">
    <name type="scientific">Pseudolycoriella hygida</name>
    <dbReference type="NCBI Taxonomy" id="35572"/>
    <lineage>
        <taxon>Eukaryota</taxon>
        <taxon>Metazoa</taxon>
        <taxon>Ecdysozoa</taxon>
        <taxon>Arthropoda</taxon>
        <taxon>Hexapoda</taxon>
        <taxon>Insecta</taxon>
        <taxon>Pterygota</taxon>
        <taxon>Neoptera</taxon>
        <taxon>Endopterygota</taxon>
        <taxon>Diptera</taxon>
        <taxon>Nematocera</taxon>
        <taxon>Sciaroidea</taxon>
        <taxon>Sciaridae</taxon>
        <taxon>Pseudolycoriella</taxon>
    </lineage>
</organism>
<keyword evidence="12" id="KW-1185">Reference proteome</keyword>
<dbReference type="GO" id="GO:0016747">
    <property type="term" value="F:acyltransferase activity, transferring groups other than amino-acyl groups"/>
    <property type="evidence" value="ECO:0007669"/>
    <property type="project" value="InterPro"/>
</dbReference>
<keyword evidence="5" id="KW-0862">Zinc</keyword>
<comment type="pathway">
    <text evidence="1">Purine metabolism; 7-cyano-7-deazaguanine biosynthesis.</text>
</comment>
<dbReference type="SUPFAM" id="SSF52402">
    <property type="entry name" value="Adenine nucleotide alpha hydrolases-like"/>
    <property type="match status" value="1"/>
</dbReference>
<dbReference type="EMBL" id="WJQU01000001">
    <property type="protein sequence ID" value="KAJ6645146.1"/>
    <property type="molecule type" value="Genomic_DNA"/>
</dbReference>
<evidence type="ECO:0000256" key="8">
    <source>
        <dbReference type="ARBA" id="ARBA00039149"/>
    </source>
</evidence>
<evidence type="ECO:0000256" key="7">
    <source>
        <dbReference type="ARBA" id="ARBA00037993"/>
    </source>
</evidence>
<dbReference type="HAMAP" id="MF_01633">
    <property type="entry name" value="QueC"/>
    <property type="match status" value="1"/>
</dbReference>
<dbReference type="CDD" id="cd01995">
    <property type="entry name" value="QueC-like"/>
    <property type="match status" value="1"/>
</dbReference>
<gene>
    <name evidence="11" type="primary">queC_0</name>
    <name evidence="11" type="ORF">Bhyg_00348</name>
</gene>
<dbReference type="SUPFAM" id="SSF55729">
    <property type="entry name" value="Acyl-CoA N-acyltransferases (Nat)"/>
    <property type="match status" value="1"/>
</dbReference>
<dbReference type="GO" id="GO:0016874">
    <property type="term" value="F:ligase activity"/>
    <property type="evidence" value="ECO:0007669"/>
    <property type="project" value="UniProtKB-KW"/>
</dbReference>
<dbReference type="Gene3D" id="3.40.50.620">
    <property type="entry name" value="HUPs"/>
    <property type="match status" value="1"/>
</dbReference>
<dbReference type="InterPro" id="IPR014729">
    <property type="entry name" value="Rossmann-like_a/b/a_fold"/>
</dbReference>
<dbReference type="NCBIfam" id="TIGR00364">
    <property type="entry name" value="7-cyano-7-deazaguanine synthase QueC"/>
    <property type="match status" value="1"/>
</dbReference>
<dbReference type="EC" id="6.3.4.20" evidence="8"/>
<sequence length="374" mass="41908">MVIMKKAVALVSGGADSATVLAMIKKMNYEIHAMSFNYSQRNNVELEKVKQLVKHYNVKQHKIVNIDLRNFGGSALTDSGIDVPKYKDHSELPDDIPVTYVPARNTIFLSYALGFSEIIGAFDIFIGIHATDSANYPDCRLEYLAAFNNLANLATAVGVSGKQITIHAPLINMSKGEIIKAGLELGVDYSKTISCYDPSDEGLSCDLGDIVLRELTSDDSEDYFTYMNKPEMLPFLTEQNCPSNIAQATDELRYWSSLFRNHRGFYWAISLKDTNKLIGTAGFNTVSAMHLKAEISYDLDPAFWGKGIMLKSIKAILKFIEYAGIVRTQATVITDNIRSINVLERCNFVKEGLLKKYEIVQGIHRDYYIYARVL</sequence>
<accession>A0A9Q0N7E4</accession>
<proteinExistence type="inferred from homology"/>
<keyword evidence="3" id="KW-0479">Metal-binding</keyword>
<evidence type="ECO:0000256" key="4">
    <source>
        <dbReference type="ARBA" id="ARBA00022741"/>
    </source>
</evidence>
<dbReference type="InterPro" id="IPR000182">
    <property type="entry name" value="GNAT_dom"/>
</dbReference>
<dbReference type="InterPro" id="IPR018317">
    <property type="entry name" value="QueC"/>
</dbReference>
<evidence type="ECO:0000256" key="3">
    <source>
        <dbReference type="ARBA" id="ARBA00022723"/>
    </source>
</evidence>
<evidence type="ECO:0000313" key="12">
    <source>
        <dbReference type="Proteomes" id="UP001151699"/>
    </source>
</evidence>
<dbReference type="AlphaFoldDB" id="A0A9Q0N7E4"/>